<dbReference type="GO" id="GO:0005737">
    <property type="term" value="C:cytoplasm"/>
    <property type="evidence" value="ECO:0007669"/>
    <property type="project" value="TreeGrafter"/>
</dbReference>
<dbReference type="EC" id="2.7.9.3" evidence="8"/>
<dbReference type="GO" id="GO:0004756">
    <property type="term" value="F:selenide, water dikinase activity"/>
    <property type="evidence" value="ECO:0007669"/>
    <property type="project" value="UniProtKB-EC"/>
</dbReference>
<dbReference type="AlphaFoldDB" id="A0A3S3R1U3"/>
<evidence type="ECO:0000313" key="8">
    <source>
        <dbReference type="EMBL" id="RWX48082.1"/>
    </source>
</evidence>
<proteinExistence type="predicted"/>
<dbReference type="PANTHER" id="PTHR10256:SF0">
    <property type="entry name" value="INACTIVE SELENIDE, WATER DIKINASE-LIKE PROTEIN-RELATED"/>
    <property type="match status" value="1"/>
</dbReference>
<comment type="caution">
    <text evidence="8">The sequence shown here is derived from an EMBL/GenBank/DDBJ whole genome shotgun (WGS) entry which is preliminary data.</text>
</comment>
<feature type="domain" description="PurM-like C-terminal" evidence="7">
    <location>
        <begin position="123"/>
        <end position="208"/>
    </location>
</feature>
<dbReference type="SUPFAM" id="SSF55326">
    <property type="entry name" value="PurM N-terminal domain-like"/>
    <property type="match status" value="1"/>
</dbReference>
<keyword evidence="1 8" id="KW-0808">Transferase</keyword>
<keyword evidence="3 8" id="KW-0418">Kinase</keyword>
<evidence type="ECO:0000256" key="4">
    <source>
        <dbReference type="ARBA" id="ARBA00022840"/>
    </source>
</evidence>
<evidence type="ECO:0000256" key="3">
    <source>
        <dbReference type="ARBA" id="ARBA00022777"/>
    </source>
</evidence>
<dbReference type="PANTHER" id="PTHR10256">
    <property type="entry name" value="SELENIDE, WATER DIKINASE"/>
    <property type="match status" value="1"/>
</dbReference>
<evidence type="ECO:0000313" key="9">
    <source>
        <dbReference type="Proteomes" id="UP000287853"/>
    </source>
</evidence>
<dbReference type="InterPro" id="IPR010918">
    <property type="entry name" value="PurM-like_C_dom"/>
</dbReference>
<keyword evidence="9" id="KW-1185">Reference proteome</keyword>
<dbReference type="InterPro" id="IPR004536">
    <property type="entry name" value="SPS/SelD"/>
</dbReference>
<dbReference type="NCBIfam" id="TIGR00476">
    <property type="entry name" value="selD"/>
    <property type="match status" value="1"/>
</dbReference>
<evidence type="ECO:0000256" key="1">
    <source>
        <dbReference type="ARBA" id="ARBA00022679"/>
    </source>
</evidence>
<protein>
    <submittedName>
        <fullName evidence="8">Selenide, water dikinase</fullName>
        <ecNumber evidence="8">2.7.9.3</ecNumber>
    </submittedName>
</protein>
<evidence type="ECO:0000259" key="6">
    <source>
        <dbReference type="Pfam" id="PF00586"/>
    </source>
</evidence>
<reference evidence="8 9" key="1">
    <citation type="submission" date="2017-01" db="EMBL/GenBank/DDBJ databases">
        <title>The cable genome- insights into the physiology and evolution of filamentous bacteria capable of sulfide oxidation via long distance electron transfer.</title>
        <authorList>
            <person name="Schreiber L."/>
            <person name="Bjerg J.T."/>
            <person name="Boggild A."/>
            <person name="Van De Vossenberg J."/>
            <person name="Meysman F."/>
            <person name="Nielsen L.P."/>
            <person name="Schramm A."/>
            <person name="Kjeldsen K.U."/>
        </authorList>
    </citation>
    <scope>NUCLEOTIDE SEQUENCE [LARGE SCALE GENOMIC DNA]</scope>
    <source>
        <strain evidence="8">MCF</strain>
    </source>
</reference>
<keyword evidence="2" id="KW-0547">Nucleotide-binding</keyword>
<organism evidence="8 9">
    <name type="scientific">Candidatus Electrothrix aarhusensis</name>
    <dbReference type="NCBI Taxonomy" id="1859131"/>
    <lineage>
        <taxon>Bacteria</taxon>
        <taxon>Pseudomonadati</taxon>
        <taxon>Thermodesulfobacteriota</taxon>
        <taxon>Desulfobulbia</taxon>
        <taxon>Desulfobulbales</taxon>
        <taxon>Desulfobulbaceae</taxon>
        <taxon>Candidatus Electrothrix</taxon>
    </lineage>
</organism>
<dbReference type="Gene3D" id="3.90.650.10">
    <property type="entry name" value="PurM-like C-terminal domain"/>
    <property type="match status" value="1"/>
</dbReference>
<dbReference type="Pfam" id="PF00586">
    <property type="entry name" value="AIRS"/>
    <property type="match status" value="1"/>
</dbReference>
<dbReference type="InterPro" id="IPR036676">
    <property type="entry name" value="PurM-like_C_sf"/>
</dbReference>
<dbReference type="InterPro" id="IPR036921">
    <property type="entry name" value="PurM-like_N_sf"/>
</dbReference>
<keyword evidence="4" id="KW-0067">ATP-binding</keyword>
<feature type="domain" description="PurM-like N-terminal" evidence="6">
    <location>
        <begin position="4"/>
        <end position="111"/>
    </location>
</feature>
<gene>
    <name evidence="8" type="primary">selD</name>
    <name evidence="8" type="ORF">H206_05375</name>
</gene>
<dbReference type="GO" id="GO:0005524">
    <property type="term" value="F:ATP binding"/>
    <property type="evidence" value="ECO:0007669"/>
    <property type="project" value="UniProtKB-KW"/>
</dbReference>
<dbReference type="InterPro" id="IPR016188">
    <property type="entry name" value="PurM-like_N"/>
</dbReference>
<accession>A0A3S3R1U3</accession>
<evidence type="ECO:0000259" key="7">
    <source>
        <dbReference type="Pfam" id="PF02769"/>
    </source>
</evidence>
<dbReference type="Gene3D" id="3.30.1330.10">
    <property type="entry name" value="PurM-like, N-terminal domain"/>
    <property type="match status" value="1"/>
</dbReference>
<sequence>MVSFITQTISDPYWFGQIAAANALAKIYAVGGTPVTALNLVMFPNNQLSKGTLLEVLRLAMFPSKQLDVGILQEILRGGYDKVTEAGACLAGGQSVHDAEPKYGLCVNGVVHPERILTHAGAQPGDALILTKLLGSGVLFAAVRAGKYPLKELEEETLPLLTALNDKALETALAFDIHACADVSDSGILGCLLNIALASQAGVLLKYKELAFYPGAAEMYQKRVTTDSNRANRALLAQHDLKIQTSLSAAETELLYDPQTSVGCC</sequence>
<dbReference type="Pfam" id="PF02769">
    <property type="entry name" value="AIRS_C"/>
    <property type="match status" value="1"/>
</dbReference>
<dbReference type="GO" id="GO:0016260">
    <property type="term" value="P:selenocysteine biosynthetic process"/>
    <property type="evidence" value="ECO:0007669"/>
    <property type="project" value="TreeGrafter"/>
</dbReference>
<dbReference type="Proteomes" id="UP000287853">
    <property type="component" value="Unassembled WGS sequence"/>
</dbReference>
<keyword evidence="5" id="KW-0711">Selenium</keyword>
<dbReference type="SUPFAM" id="SSF56042">
    <property type="entry name" value="PurM C-terminal domain-like"/>
    <property type="match status" value="1"/>
</dbReference>
<evidence type="ECO:0000256" key="5">
    <source>
        <dbReference type="ARBA" id="ARBA00023266"/>
    </source>
</evidence>
<evidence type="ECO:0000256" key="2">
    <source>
        <dbReference type="ARBA" id="ARBA00022741"/>
    </source>
</evidence>
<dbReference type="EMBL" id="MTKO01000008">
    <property type="protein sequence ID" value="RWX48082.1"/>
    <property type="molecule type" value="Genomic_DNA"/>
</dbReference>
<name>A0A3S3R1U3_9BACT</name>